<evidence type="ECO:0000313" key="3">
    <source>
        <dbReference type="Proteomes" id="UP000245783"/>
    </source>
</evidence>
<organism evidence="2 3">
    <name type="scientific">Ceraceosorus guamensis</name>
    <dbReference type="NCBI Taxonomy" id="1522189"/>
    <lineage>
        <taxon>Eukaryota</taxon>
        <taxon>Fungi</taxon>
        <taxon>Dikarya</taxon>
        <taxon>Basidiomycota</taxon>
        <taxon>Ustilaginomycotina</taxon>
        <taxon>Exobasidiomycetes</taxon>
        <taxon>Ceraceosorales</taxon>
        <taxon>Ceraceosoraceae</taxon>
        <taxon>Ceraceosorus</taxon>
    </lineage>
</organism>
<feature type="region of interest" description="Disordered" evidence="1">
    <location>
        <begin position="107"/>
        <end position="131"/>
    </location>
</feature>
<reference evidence="2 3" key="1">
    <citation type="journal article" date="2018" name="Mol. Biol. Evol.">
        <title>Broad Genomic Sampling Reveals a Smut Pathogenic Ancestry of the Fungal Clade Ustilaginomycotina.</title>
        <authorList>
            <person name="Kijpornyongpan T."/>
            <person name="Mondo S.J."/>
            <person name="Barry K."/>
            <person name="Sandor L."/>
            <person name="Lee J."/>
            <person name="Lipzen A."/>
            <person name="Pangilinan J."/>
            <person name="LaButti K."/>
            <person name="Hainaut M."/>
            <person name="Henrissat B."/>
            <person name="Grigoriev I.V."/>
            <person name="Spatafora J.W."/>
            <person name="Aime M.C."/>
        </authorList>
    </citation>
    <scope>NUCLEOTIDE SEQUENCE [LARGE SCALE GENOMIC DNA]</scope>
    <source>
        <strain evidence="2 3">MCA 4658</strain>
    </source>
</reference>
<evidence type="ECO:0000313" key="2">
    <source>
        <dbReference type="EMBL" id="PWN40902.1"/>
    </source>
</evidence>
<dbReference type="EMBL" id="KZ819404">
    <property type="protein sequence ID" value="PWN40902.1"/>
    <property type="molecule type" value="Genomic_DNA"/>
</dbReference>
<name>A0A316VTS5_9BASI</name>
<dbReference type="InParanoid" id="A0A316VTS5"/>
<keyword evidence="3" id="KW-1185">Reference proteome</keyword>
<evidence type="ECO:0000256" key="1">
    <source>
        <dbReference type="SAM" id="MobiDB-lite"/>
    </source>
</evidence>
<dbReference type="AlphaFoldDB" id="A0A316VTS5"/>
<dbReference type="RefSeq" id="XP_025368062.1">
    <property type="nucleotide sequence ID" value="XM_025516304.1"/>
</dbReference>
<gene>
    <name evidence="2" type="ORF">IE81DRAFT_348850</name>
</gene>
<protein>
    <submittedName>
        <fullName evidence="2">Uncharacterized protein</fullName>
    </submittedName>
</protein>
<feature type="compositionally biased region" description="Polar residues" evidence="1">
    <location>
        <begin position="112"/>
        <end position="131"/>
    </location>
</feature>
<dbReference type="Proteomes" id="UP000245783">
    <property type="component" value="Unassembled WGS sequence"/>
</dbReference>
<dbReference type="GeneID" id="37038174"/>
<accession>A0A316VTS5</accession>
<sequence length="131" mass="14329">MSAEQMHPAFLALADSEQEQGSSPELWFETRQQQTIGGRKSLGDWLSAGEVQNHALGQQSAAAESVDLTTNCLLSESWINGSNSKEGTYFFSAARQHNLPRIVSANHGRVLPNNQPDAVYPQQASHQPLLL</sequence>
<proteinExistence type="predicted"/>